<comment type="caution">
    <text evidence="4">The sequence shown here is derived from an EMBL/GenBank/DDBJ whole genome shotgun (WGS) entry which is preliminary data.</text>
</comment>
<keyword evidence="1 3" id="KW-0853">WD repeat</keyword>
<protein>
    <submittedName>
        <fullName evidence="4">Uncharacterized protein</fullName>
    </submittedName>
</protein>
<dbReference type="Pfam" id="PF00400">
    <property type="entry name" value="WD40"/>
    <property type="match status" value="2"/>
</dbReference>
<dbReference type="PANTHER" id="PTHR22847">
    <property type="entry name" value="WD40 REPEAT PROTEIN"/>
    <property type="match status" value="1"/>
</dbReference>
<reference evidence="4 5" key="1">
    <citation type="journal article" date="2013" name="Curr. Biol.">
        <title>The Genome of the Foraminiferan Reticulomyxa filosa.</title>
        <authorList>
            <person name="Glockner G."/>
            <person name="Hulsmann N."/>
            <person name="Schleicher M."/>
            <person name="Noegel A.A."/>
            <person name="Eichinger L."/>
            <person name="Gallinger C."/>
            <person name="Pawlowski J."/>
            <person name="Sierra R."/>
            <person name="Euteneuer U."/>
            <person name="Pillet L."/>
            <person name="Moustafa A."/>
            <person name="Platzer M."/>
            <person name="Groth M."/>
            <person name="Szafranski K."/>
            <person name="Schliwa M."/>
        </authorList>
    </citation>
    <scope>NUCLEOTIDE SEQUENCE [LARGE SCALE GENOMIC DNA]</scope>
</reference>
<gene>
    <name evidence="4" type="ORF">RFI_39416</name>
</gene>
<dbReference type="PANTHER" id="PTHR22847:SF637">
    <property type="entry name" value="WD REPEAT DOMAIN 5B"/>
    <property type="match status" value="1"/>
</dbReference>
<dbReference type="AlphaFoldDB" id="X6LAE0"/>
<keyword evidence="2" id="KW-0677">Repeat</keyword>
<proteinExistence type="predicted"/>
<evidence type="ECO:0000256" key="2">
    <source>
        <dbReference type="ARBA" id="ARBA00022737"/>
    </source>
</evidence>
<dbReference type="SMART" id="SM00320">
    <property type="entry name" value="WD40"/>
    <property type="match status" value="2"/>
</dbReference>
<dbReference type="InterPro" id="IPR015943">
    <property type="entry name" value="WD40/YVTN_repeat-like_dom_sf"/>
</dbReference>
<organism evidence="4 5">
    <name type="scientific">Reticulomyxa filosa</name>
    <dbReference type="NCBI Taxonomy" id="46433"/>
    <lineage>
        <taxon>Eukaryota</taxon>
        <taxon>Sar</taxon>
        <taxon>Rhizaria</taxon>
        <taxon>Retaria</taxon>
        <taxon>Foraminifera</taxon>
        <taxon>Monothalamids</taxon>
        <taxon>Reticulomyxidae</taxon>
        <taxon>Reticulomyxa</taxon>
    </lineage>
</organism>
<accession>X6LAE0</accession>
<evidence type="ECO:0000256" key="3">
    <source>
        <dbReference type="PROSITE-ProRule" id="PRU00221"/>
    </source>
</evidence>
<evidence type="ECO:0000313" key="4">
    <source>
        <dbReference type="EMBL" id="ETN98101.1"/>
    </source>
</evidence>
<dbReference type="InterPro" id="IPR036322">
    <property type="entry name" value="WD40_repeat_dom_sf"/>
</dbReference>
<dbReference type="SUPFAM" id="SSF50978">
    <property type="entry name" value="WD40 repeat-like"/>
    <property type="match status" value="1"/>
</dbReference>
<dbReference type="InterPro" id="IPR019775">
    <property type="entry name" value="WD40_repeat_CS"/>
</dbReference>
<dbReference type="GO" id="GO:1990234">
    <property type="term" value="C:transferase complex"/>
    <property type="evidence" value="ECO:0007669"/>
    <property type="project" value="UniProtKB-ARBA"/>
</dbReference>
<dbReference type="PROSITE" id="PS00678">
    <property type="entry name" value="WD_REPEATS_1"/>
    <property type="match status" value="1"/>
</dbReference>
<dbReference type="Gene3D" id="2.130.10.10">
    <property type="entry name" value="YVTN repeat-like/Quinoprotein amine dehydrogenase"/>
    <property type="match status" value="1"/>
</dbReference>
<dbReference type="Proteomes" id="UP000023152">
    <property type="component" value="Unassembled WGS sequence"/>
</dbReference>
<dbReference type="PROSITE" id="PS50294">
    <property type="entry name" value="WD_REPEATS_REGION"/>
    <property type="match status" value="1"/>
</dbReference>
<feature type="repeat" description="WD" evidence="3">
    <location>
        <begin position="40"/>
        <end position="83"/>
    </location>
</feature>
<dbReference type="PROSITE" id="PS50082">
    <property type="entry name" value="WD_REPEATS_2"/>
    <property type="match status" value="2"/>
</dbReference>
<sequence length="172" mass="19708">CVDISSLHDNKMNNISVTGGNGYTISSVSLDKTTKQFNVFKGHENYIYSVKYGSNELLNKILSGSDDKSVRLWDIRSDKQIQVFNGHTNIVLTVEYSPFVIRNNIYNSNVICSRSMNNTIRFWDIRSNKNKLYVIKVNEKYFELNPMVLLAINNSNVNSIEIKNKLFNGLIN</sequence>
<keyword evidence="5" id="KW-1185">Reference proteome</keyword>
<dbReference type="EMBL" id="ASPP01047647">
    <property type="protein sequence ID" value="ETN98101.1"/>
    <property type="molecule type" value="Genomic_DNA"/>
</dbReference>
<dbReference type="InterPro" id="IPR001680">
    <property type="entry name" value="WD40_rpt"/>
</dbReference>
<name>X6LAE0_RETFI</name>
<evidence type="ECO:0000256" key="1">
    <source>
        <dbReference type="ARBA" id="ARBA00022574"/>
    </source>
</evidence>
<feature type="repeat" description="WD" evidence="3">
    <location>
        <begin position="84"/>
        <end position="133"/>
    </location>
</feature>
<feature type="non-terminal residue" evidence="4">
    <location>
        <position position="1"/>
    </location>
</feature>
<evidence type="ECO:0000313" key="5">
    <source>
        <dbReference type="Proteomes" id="UP000023152"/>
    </source>
</evidence>